<dbReference type="GO" id="GO:0006886">
    <property type="term" value="P:intracellular protein transport"/>
    <property type="evidence" value="ECO:0007669"/>
    <property type="project" value="TreeGrafter"/>
</dbReference>
<dbReference type="PANTHER" id="PTHR47433:SF1">
    <property type="entry name" value="VACUOLAR PROTEIN SORTING-ASSOCIATED PROTEIN 17"/>
    <property type="match status" value="1"/>
</dbReference>
<feature type="non-terminal residue" evidence="10">
    <location>
        <position position="1"/>
    </location>
</feature>
<dbReference type="Pfam" id="PF00787">
    <property type="entry name" value="PX"/>
    <property type="match status" value="1"/>
</dbReference>
<name>A0A1Y2FT92_PROLT</name>
<dbReference type="Gene3D" id="1.20.1270.60">
    <property type="entry name" value="Arfaptin homology (AH) domain/BAR domain"/>
    <property type="match status" value="1"/>
</dbReference>
<dbReference type="OMA" id="IHNNPQT"/>
<feature type="non-terminal residue" evidence="10">
    <location>
        <position position="407"/>
    </location>
</feature>
<keyword evidence="3 6" id="KW-0175">Coiled coil</keyword>
<dbReference type="GO" id="GO:0042147">
    <property type="term" value="P:retrograde transport, endosome to Golgi"/>
    <property type="evidence" value="ECO:0007669"/>
    <property type="project" value="TreeGrafter"/>
</dbReference>
<reference evidence="10 11" key="1">
    <citation type="submission" date="2016-07" db="EMBL/GenBank/DDBJ databases">
        <title>Pervasive Adenine N6-methylation of Active Genes in Fungi.</title>
        <authorList>
            <consortium name="DOE Joint Genome Institute"/>
            <person name="Mondo S.J."/>
            <person name="Dannebaum R.O."/>
            <person name="Kuo R.C."/>
            <person name="Labutti K."/>
            <person name="Haridas S."/>
            <person name="Kuo A."/>
            <person name="Salamov A."/>
            <person name="Ahrendt S.R."/>
            <person name="Lipzen A."/>
            <person name="Sullivan W."/>
            <person name="Andreopoulos W.B."/>
            <person name="Clum A."/>
            <person name="Lindquist E."/>
            <person name="Daum C."/>
            <person name="Ramamoorthy G.K."/>
            <person name="Gryganskyi A."/>
            <person name="Culley D."/>
            <person name="Magnuson J.K."/>
            <person name="James T.Y."/>
            <person name="O'Malley M.A."/>
            <person name="Stajich J.E."/>
            <person name="Spatafora J.W."/>
            <person name="Visel A."/>
            <person name="Grigoriev I.V."/>
        </authorList>
    </citation>
    <scope>NUCLEOTIDE SEQUENCE [LARGE SCALE GENOMIC DNA]</scope>
    <source>
        <strain evidence="10 11">12-1054</strain>
    </source>
</reference>
<dbReference type="Proteomes" id="UP000193685">
    <property type="component" value="Unassembled WGS sequence"/>
</dbReference>
<gene>
    <name evidence="10" type="ORF">BCR37DRAFT_339721</name>
</gene>
<dbReference type="GO" id="GO:0005768">
    <property type="term" value="C:endosome"/>
    <property type="evidence" value="ECO:0007669"/>
    <property type="project" value="TreeGrafter"/>
</dbReference>
<comment type="similarity">
    <text evidence="4">Belongs to the VPS17 family.</text>
</comment>
<organism evidence="10 11">
    <name type="scientific">Protomyces lactucae-debilis</name>
    <dbReference type="NCBI Taxonomy" id="2754530"/>
    <lineage>
        <taxon>Eukaryota</taxon>
        <taxon>Fungi</taxon>
        <taxon>Dikarya</taxon>
        <taxon>Ascomycota</taxon>
        <taxon>Taphrinomycotina</taxon>
        <taxon>Taphrinomycetes</taxon>
        <taxon>Taphrinales</taxon>
        <taxon>Protomycetaceae</taxon>
        <taxon>Protomyces</taxon>
    </lineage>
</organism>
<evidence type="ECO:0000256" key="4">
    <source>
        <dbReference type="ARBA" id="ARBA00060860"/>
    </source>
</evidence>
<dbReference type="OrthoDB" id="9976382at2759"/>
<dbReference type="InterPro" id="IPR027267">
    <property type="entry name" value="AH/BAR_dom_sf"/>
</dbReference>
<evidence type="ECO:0000259" key="9">
    <source>
        <dbReference type="Pfam" id="PF09325"/>
    </source>
</evidence>
<evidence type="ECO:0000313" key="11">
    <source>
        <dbReference type="Proteomes" id="UP000193685"/>
    </source>
</evidence>
<dbReference type="RefSeq" id="XP_040727588.1">
    <property type="nucleotide sequence ID" value="XM_040867339.1"/>
</dbReference>
<dbReference type="FunFam" id="3.30.1520.10:FF:000034">
    <property type="entry name" value="Vacuolar protein sorting-associated protein 17"/>
    <property type="match status" value="1"/>
</dbReference>
<dbReference type="GO" id="GO:0030905">
    <property type="term" value="C:retromer, tubulation complex"/>
    <property type="evidence" value="ECO:0007669"/>
    <property type="project" value="TreeGrafter"/>
</dbReference>
<evidence type="ECO:0000256" key="5">
    <source>
        <dbReference type="ARBA" id="ARBA00073022"/>
    </source>
</evidence>
<feature type="region of interest" description="Disordered" evidence="7">
    <location>
        <begin position="385"/>
        <end position="407"/>
    </location>
</feature>
<evidence type="ECO:0000256" key="3">
    <source>
        <dbReference type="ARBA" id="ARBA00023054"/>
    </source>
</evidence>
<evidence type="ECO:0000259" key="8">
    <source>
        <dbReference type="Pfam" id="PF00787"/>
    </source>
</evidence>
<evidence type="ECO:0000256" key="2">
    <source>
        <dbReference type="ARBA" id="ARBA00022927"/>
    </source>
</evidence>
<keyword evidence="11" id="KW-1185">Reference proteome</keyword>
<sequence length="407" mass="45661">NNRFKQPVKQYFLRIFVTAIERAAKKDPIIRLDAQTNLPGFRTTQFRDIRRTHHELEKLADHLVIQNPECMVPALYPAVSSFGAGTEEDERRYKLNVQHWLNLICSNLVLIRDSEVVHFIEADFGWSPVMNKGKPATGIKRRAIKQLQPPPDDCHELANARPLAKQFYLLAQDSGSKLKAVIKSRRHLSLAEQDFGQLVGHLAVGETHSGMANAFLKLGRVLQAVSDAHSAHATLEAGTLGDALFYHASDAYVVKETLTTRHFLIRELNQAQNASITKTANMSRMKSSASIASSKVDEALASLEEAKALEQSLTAKLNRVTGNLLQENRRWQTRTSTELKVAMQEYVRKQIESERRILAVFESCRPDIRSIDQSGGLSRLGREKFQRLSSQGPSQTAEGDAWSGVKR</sequence>
<comment type="caution">
    <text evidence="10">The sequence shown here is derived from an EMBL/GenBank/DDBJ whole genome shotgun (WGS) entry which is preliminary data.</text>
</comment>
<dbReference type="STRING" id="56484.A0A1Y2FT92"/>
<proteinExistence type="inferred from homology"/>
<dbReference type="SUPFAM" id="SSF64268">
    <property type="entry name" value="PX domain"/>
    <property type="match status" value="1"/>
</dbReference>
<dbReference type="InterPro" id="IPR015404">
    <property type="entry name" value="Vps5_C"/>
</dbReference>
<feature type="compositionally biased region" description="Polar residues" evidence="7">
    <location>
        <begin position="387"/>
        <end position="397"/>
    </location>
</feature>
<keyword evidence="2" id="KW-0653">Protein transport</keyword>
<evidence type="ECO:0000256" key="6">
    <source>
        <dbReference type="SAM" id="Coils"/>
    </source>
</evidence>
<dbReference type="AlphaFoldDB" id="A0A1Y2FT92"/>
<evidence type="ECO:0000256" key="7">
    <source>
        <dbReference type="SAM" id="MobiDB-lite"/>
    </source>
</evidence>
<dbReference type="Pfam" id="PF09325">
    <property type="entry name" value="Vps5"/>
    <property type="match status" value="1"/>
</dbReference>
<dbReference type="CDD" id="cd06891">
    <property type="entry name" value="PX_Vps17p"/>
    <property type="match status" value="1"/>
</dbReference>
<protein>
    <recommendedName>
        <fullName evidence="5">Vacuolar protein sorting-associated protein 17</fullName>
    </recommendedName>
</protein>
<dbReference type="Gene3D" id="3.30.1520.10">
    <property type="entry name" value="Phox-like domain"/>
    <property type="match status" value="1"/>
</dbReference>
<dbReference type="GO" id="GO:0005829">
    <property type="term" value="C:cytosol"/>
    <property type="evidence" value="ECO:0007669"/>
    <property type="project" value="GOC"/>
</dbReference>
<feature type="domain" description="PX" evidence="8">
    <location>
        <begin position="47"/>
        <end position="122"/>
    </location>
</feature>
<dbReference type="InterPro" id="IPR001683">
    <property type="entry name" value="PX_dom"/>
</dbReference>
<keyword evidence="1" id="KW-0813">Transport</keyword>
<dbReference type="GO" id="GO:0032266">
    <property type="term" value="F:phosphatidylinositol-3-phosphate binding"/>
    <property type="evidence" value="ECO:0007669"/>
    <property type="project" value="TreeGrafter"/>
</dbReference>
<dbReference type="GeneID" id="63783938"/>
<feature type="domain" description="Sorting nexin/Vps5-like C-terminal" evidence="9">
    <location>
        <begin position="178"/>
        <end position="363"/>
    </location>
</feature>
<dbReference type="PANTHER" id="PTHR47433">
    <property type="entry name" value="VACUOLAR PROTEIN SORTING-ASSOCIATED PROTEIN 17"/>
    <property type="match status" value="1"/>
</dbReference>
<dbReference type="InterPro" id="IPR053055">
    <property type="entry name" value="VPS17"/>
</dbReference>
<dbReference type="InterPro" id="IPR036871">
    <property type="entry name" value="PX_dom_sf"/>
</dbReference>
<evidence type="ECO:0000313" key="10">
    <source>
        <dbReference type="EMBL" id="ORY86406.1"/>
    </source>
</evidence>
<dbReference type="InterPro" id="IPR037907">
    <property type="entry name" value="Vps17_PX"/>
</dbReference>
<dbReference type="EMBL" id="MCFI01000003">
    <property type="protein sequence ID" value="ORY86406.1"/>
    <property type="molecule type" value="Genomic_DNA"/>
</dbReference>
<evidence type="ECO:0000256" key="1">
    <source>
        <dbReference type="ARBA" id="ARBA00022448"/>
    </source>
</evidence>
<feature type="coiled-coil region" evidence="6">
    <location>
        <begin position="296"/>
        <end position="323"/>
    </location>
</feature>
<accession>A0A1Y2FT92</accession>